<dbReference type="PANTHER" id="PTHR46601:SF2">
    <property type="entry name" value="UBIQUITIN-LIKE PROTEASE FAMILY PROFILE DOMAIN-CONTAINING PROTEIN"/>
    <property type="match status" value="1"/>
</dbReference>
<dbReference type="AlphaFoldDB" id="A0A1B6L5Z7"/>
<dbReference type="PANTHER" id="PTHR46601">
    <property type="entry name" value="ULP_PROTEASE DOMAIN-CONTAINING PROTEIN"/>
    <property type="match status" value="1"/>
</dbReference>
<organism evidence="1">
    <name type="scientific">Graphocephala atropunctata</name>
    <dbReference type="NCBI Taxonomy" id="36148"/>
    <lineage>
        <taxon>Eukaryota</taxon>
        <taxon>Metazoa</taxon>
        <taxon>Ecdysozoa</taxon>
        <taxon>Arthropoda</taxon>
        <taxon>Hexapoda</taxon>
        <taxon>Insecta</taxon>
        <taxon>Pterygota</taxon>
        <taxon>Neoptera</taxon>
        <taxon>Paraneoptera</taxon>
        <taxon>Hemiptera</taxon>
        <taxon>Auchenorrhyncha</taxon>
        <taxon>Membracoidea</taxon>
        <taxon>Cicadellidae</taxon>
        <taxon>Cicadellinae</taxon>
        <taxon>Cicadellini</taxon>
        <taxon>Graphocephala</taxon>
    </lineage>
</organism>
<name>A0A1B6L5Z7_9HEMI</name>
<dbReference type="EMBL" id="GEBQ01020887">
    <property type="protein sequence ID" value="JAT19090.1"/>
    <property type="molecule type" value="Transcribed_RNA"/>
</dbReference>
<reference evidence="1" key="1">
    <citation type="submission" date="2015-11" db="EMBL/GenBank/DDBJ databases">
        <title>De novo transcriptome assembly of four potential Pierce s Disease insect vectors from Arizona vineyards.</title>
        <authorList>
            <person name="Tassone E.E."/>
        </authorList>
    </citation>
    <scope>NUCLEOTIDE SEQUENCE</scope>
</reference>
<sequence length="113" mass="12788">GGIHLTVVTGSLEDAVKELDAKITHFKSHCYVKKIQEDYFDESIKGLNKVKCTETYGVIQIDFAENYSITFQDEIQSAHWSHQQVGIFTCCAWLPNKKTTSYVVISNDTSHSK</sequence>
<feature type="non-terminal residue" evidence="1">
    <location>
        <position position="113"/>
    </location>
</feature>
<accession>A0A1B6L5Z7</accession>
<protein>
    <submittedName>
        <fullName evidence="1">Uncharacterized protein</fullName>
    </submittedName>
</protein>
<proteinExistence type="predicted"/>
<gene>
    <name evidence="1" type="ORF">g.53293</name>
</gene>
<feature type="non-terminal residue" evidence="1">
    <location>
        <position position="1"/>
    </location>
</feature>
<evidence type="ECO:0000313" key="1">
    <source>
        <dbReference type="EMBL" id="JAT19090.1"/>
    </source>
</evidence>